<dbReference type="Proteomes" id="UP000197138">
    <property type="component" value="Unassembled WGS sequence"/>
</dbReference>
<evidence type="ECO:0000313" key="2">
    <source>
        <dbReference type="EMBL" id="OWM74574.1"/>
    </source>
</evidence>
<dbReference type="EMBL" id="MTKT01003711">
    <property type="protein sequence ID" value="OWM74574.1"/>
    <property type="molecule type" value="Genomic_DNA"/>
</dbReference>
<feature type="region of interest" description="Disordered" evidence="1">
    <location>
        <begin position="33"/>
        <end position="78"/>
    </location>
</feature>
<keyword evidence="4" id="KW-1185">Reference proteome</keyword>
<feature type="region of interest" description="Disordered" evidence="1">
    <location>
        <begin position="98"/>
        <end position="132"/>
    </location>
</feature>
<dbReference type="Proteomes" id="UP000515151">
    <property type="component" value="Chromosome 6"/>
</dbReference>
<sequence>MNLNLALAKSAKKYPTTAQLFSSSSVAQTISSGISRQATTVAGAPESNMDKLKEPNPANEKPMRNVMSQSFGDGYSTRADEEGFGGIYSGNQSLNNIEADKEIHANHPAYDKTQGSEVKEKEKARHQTNAAS</sequence>
<gene>
    <name evidence="5" type="primary">LOC116209942</name>
    <name evidence="2" type="ORF">CDL15_Pgr005154</name>
</gene>
<name>A0A218WP27_PUNGR</name>
<dbReference type="AlphaFoldDB" id="A0A218WP27"/>
<evidence type="ECO:0000256" key="1">
    <source>
        <dbReference type="SAM" id="MobiDB-lite"/>
    </source>
</evidence>
<dbReference type="OrthoDB" id="1702799at2759"/>
<reference evidence="4" key="3">
    <citation type="journal article" date="2020" name="Plant Biotechnol. J.">
        <title>The pomegranate (Punica granatum L.) draft genome dissects genetic divergence between soft- and hard-seeded cultivars.</title>
        <authorList>
            <person name="Luo X."/>
            <person name="Li H."/>
            <person name="Wu Z."/>
            <person name="Yao W."/>
            <person name="Zhao P."/>
            <person name="Cao D."/>
            <person name="Yu H."/>
            <person name="Li K."/>
            <person name="Poudel K."/>
            <person name="Zhao D."/>
            <person name="Zhang F."/>
            <person name="Xia X."/>
            <person name="Chen L."/>
            <person name="Wang Q."/>
            <person name="Jing D."/>
            <person name="Cao S."/>
        </authorList>
    </citation>
    <scope>NUCLEOTIDE SEQUENCE [LARGE SCALE GENOMIC DNA]</scope>
</reference>
<dbReference type="RefSeq" id="XP_031399567.1">
    <property type="nucleotide sequence ID" value="XM_031543707.1"/>
</dbReference>
<proteinExistence type="predicted"/>
<dbReference type="PANTHER" id="PTHR36410">
    <property type="entry name" value="EXPRESSED PROTEIN"/>
    <property type="match status" value="1"/>
</dbReference>
<evidence type="ECO:0000313" key="5">
    <source>
        <dbReference type="RefSeq" id="XP_031399567.1"/>
    </source>
</evidence>
<dbReference type="PANTHER" id="PTHR36410:SF1">
    <property type="entry name" value="EXPRESSED PROTEIN"/>
    <property type="match status" value="1"/>
</dbReference>
<protein>
    <submittedName>
        <fullName evidence="5">Uncharacterized protein LOC116209942</fullName>
    </submittedName>
</protein>
<reference evidence="2" key="2">
    <citation type="submission" date="2017-06" db="EMBL/GenBank/DDBJ databases">
        <title>The pomegranate genome and the genomics of punicalagin biosynthesis.</title>
        <authorList>
            <person name="Xu C."/>
        </authorList>
    </citation>
    <scope>NUCLEOTIDE SEQUENCE [LARGE SCALE GENOMIC DNA]</scope>
    <source>
        <tissue evidence="2">Fresh leaf</tissue>
    </source>
</reference>
<accession>A0A218WP27</accession>
<organism evidence="2 3">
    <name type="scientific">Punica granatum</name>
    <name type="common">Pomegranate</name>
    <dbReference type="NCBI Taxonomy" id="22663"/>
    <lineage>
        <taxon>Eukaryota</taxon>
        <taxon>Viridiplantae</taxon>
        <taxon>Streptophyta</taxon>
        <taxon>Embryophyta</taxon>
        <taxon>Tracheophyta</taxon>
        <taxon>Spermatophyta</taxon>
        <taxon>Magnoliopsida</taxon>
        <taxon>eudicotyledons</taxon>
        <taxon>Gunneridae</taxon>
        <taxon>Pentapetalae</taxon>
        <taxon>rosids</taxon>
        <taxon>malvids</taxon>
        <taxon>Myrtales</taxon>
        <taxon>Lythraceae</taxon>
        <taxon>Punica</taxon>
    </lineage>
</organism>
<evidence type="ECO:0000313" key="3">
    <source>
        <dbReference type="Proteomes" id="UP000197138"/>
    </source>
</evidence>
<reference evidence="5" key="4">
    <citation type="submission" date="2025-04" db="UniProtKB">
        <authorList>
            <consortium name="RefSeq"/>
        </authorList>
    </citation>
    <scope>IDENTIFICATION</scope>
    <source>
        <tissue evidence="5">Leaf</tissue>
    </source>
</reference>
<dbReference type="GeneID" id="116209942"/>
<evidence type="ECO:0000313" key="4">
    <source>
        <dbReference type="Proteomes" id="UP000515151"/>
    </source>
</evidence>
<reference evidence="3" key="1">
    <citation type="journal article" date="2017" name="Plant J.">
        <title>The pomegranate (Punica granatum L.) genome and the genomics of punicalagin biosynthesis.</title>
        <authorList>
            <person name="Qin G."/>
            <person name="Xu C."/>
            <person name="Ming R."/>
            <person name="Tang H."/>
            <person name="Guyot R."/>
            <person name="Kramer E.M."/>
            <person name="Hu Y."/>
            <person name="Yi X."/>
            <person name="Qi Y."/>
            <person name="Xu X."/>
            <person name="Gao Z."/>
            <person name="Pan H."/>
            <person name="Jian J."/>
            <person name="Tian Y."/>
            <person name="Yue Z."/>
            <person name="Xu Y."/>
        </authorList>
    </citation>
    <scope>NUCLEOTIDE SEQUENCE [LARGE SCALE GENOMIC DNA]</scope>
    <source>
        <strain evidence="3">cv. Dabenzi</strain>
    </source>
</reference>